<feature type="non-terminal residue" evidence="2">
    <location>
        <position position="228"/>
    </location>
</feature>
<feature type="compositionally biased region" description="Basic and acidic residues" evidence="1">
    <location>
        <begin position="214"/>
        <end position="228"/>
    </location>
</feature>
<sequence length="228" mass="25145">VSARKVKRKNTKGDKVKVESCERPGEDVAARPADKAMGGEAVVGSWSAMEPVIKQAQVGKVPAALPDLPPSDGYYEDLLKTMDVEMRLRKAEDKWREHDAGIKVLQGKISNGELGAKEGQEAVRKLYNRREAAASRSRREAELFQQVQQKRYLEQMESWLRQRLSVETGSDMQASQGVRRSASTGTRVAPKAEAAVGIDRSKAVGAHRLSNAGPDDRKAEEDMMHAGY</sequence>
<feature type="compositionally biased region" description="Polar residues" evidence="1">
    <location>
        <begin position="168"/>
        <end position="186"/>
    </location>
</feature>
<dbReference type="EMBL" id="CAJHUC010000723">
    <property type="protein sequence ID" value="CAD7697877.1"/>
    <property type="molecule type" value="Genomic_DNA"/>
</dbReference>
<name>A0A8S1IS57_9CHLO</name>
<evidence type="ECO:0000313" key="2">
    <source>
        <dbReference type="EMBL" id="CAD7697877.1"/>
    </source>
</evidence>
<dbReference type="AlphaFoldDB" id="A0A8S1IS57"/>
<accession>A0A8S1IS57</accession>
<gene>
    <name evidence="2" type="ORF">OSTQU699_LOCUS3238</name>
</gene>
<evidence type="ECO:0000313" key="3">
    <source>
        <dbReference type="Proteomes" id="UP000708148"/>
    </source>
</evidence>
<keyword evidence="3" id="KW-1185">Reference proteome</keyword>
<dbReference type="Proteomes" id="UP000708148">
    <property type="component" value="Unassembled WGS sequence"/>
</dbReference>
<comment type="caution">
    <text evidence="2">The sequence shown here is derived from an EMBL/GenBank/DDBJ whole genome shotgun (WGS) entry which is preliminary data.</text>
</comment>
<reference evidence="2" key="1">
    <citation type="submission" date="2020-12" db="EMBL/GenBank/DDBJ databases">
        <authorList>
            <person name="Iha C."/>
        </authorList>
    </citation>
    <scope>NUCLEOTIDE SEQUENCE</scope>
</reference>
<feature type="compositionally biased region" description="Basic residues" evidence="1">
    <location>
        <begin position="1"/>
        <end position="10"/>
    </location>
</feature>
<feature type="region of interest" description="Disordered" evidence="1">
    <location>
        <begin position="168"/>
        <end position="228"/>
    </location>
</feature>
<proteinExistence type="predicted"/>
<evidence type="ECO:0000256" key="1">
    <source>
        <dbReference type="SAM" id="MobiDB-lite"/>
    </source>
</evidence>
<feature type="compositionally biased region" description="Basic and acidic residues" evidence="1">
    <location>
        <begin position="11"/>
        <end position="33"/>
    </location>
</feature>
<protein>
    <submittedName>
        <fullName evidence="2">Uncharacterized protein</fullName>
    </submittedName>
</protein>
<feature type="region of interest" description="Disordered" evidence="1">
    <location>
        <begin position="1"/>
        <end position="33"/>
    </location>
</feature>
<organism evidence="2 3">
    <name type="scientific">Ostreobium quekettii</name>
    <dbReference type="NCBI Taxonomy" id="121088"/>
    <lineage>
        <taxon>Eukaryota</taxon>
        <taxon>Viridiplantae</taxon>
        <taxon>Chlorophyta</taxon>
        <taxon>core chlorophytes</taxon>
        <taxon>Ulvophyceae</taxon>
        <taxon>TCBD clade</taxon>
        <taxon>Bryopsidales</taxon>
        <taxon>Ostreobineae</taxon>
        <taxon>Ostreobiaceae</taxon>
        <taxon>Ostreobium</taxon>
    </lineage>
</organism>